<reference evidence="2" key="1">
    <citation type="journal article" date="2013" name="Genome Announc.">
        <title>Draft genome sequence of the ascomycete Phaeoacremonium aleophilum strain UCR-PA7, a causal agent of the esca disease complex in grapevines.</title>
        <authorList>
            <person name="Blanco-Ulate B."/>
            <person name="Rolshausen P."/>
            <person name="Cantu D."/>
        </authorList>
    </citation>
    <scope>NUCLEOTIDE SEQUENCE [LARGE SCALE GENOMIC DNA]</scope>
    <source>
        <strain evidence="2">UCR-PA7</strain>
    </source>
</reference>
<evidence type="ECO:0000313" key="1">
    <source>
        <dbReference type="EMBL" id="EON99247.1"/>
    </source>
</evidence>
<organism evidence="1 2">
    <name type="scientific">Phaeoacremonium minimum (strain UCR-PA7)</name>
    <name type="common">Esca disease fungus</name>
    <name type="synonym">Togninia minima</name>
    <dbReference type="NCBI Taxonomy" id="1286976"/>
    <lineage>
        <taxon>Eukaryota</taxon>
        <taxon>Fungi</taxon>
        <taxon>Dikarya</taxon>
        <taxon>Ascomycota</taxon>
        <taxon>Pezizomycotina</taxon>
        <taxon>Sordariomycetes</taxon>
        <taxon>Sordariomycetidae</taxon>
        <taxon>Togniniales</taxon>
        <taxon>Togniniaceae</taxon>
        <taxon>Phaeoacremonium</taxon>
    </lineage>
</organism>
<sequence>MCGILRLNWVCENQSCRRLIESVVLYMVCDEAIEIRKCPHLYPNKVAGMDINKCNLTPHGLCGTDNHSYGTHWIHETQCRICIEQAAQDNNARLKLERESIKKRLELAHPARHYLASMYSNHPLDPLCLMPVYDSTWKPGNRWAPRD</sequence>
<dbReference type="AlphaFoldDB" id="R8BJ15"/>
<dbReference type="KEGG" id="tmn:UCRPA7_5209"/>
<evidence type="ECO:0000313" key="2">
    <source>
        <dbReference type="Proteomes" id="UP000014074"/>
    </source>
</evidence>
<dbReference type="Proteomes" id="UP000014074">
    <property type="component" value="Unassembled WGS sequence"/>
</dbReference>
<dbReference type="HOGENOM" id="CLU_1769386_0_0_1"/>
<dbReference type="RefSeq" id="XP_007915947.1">
    <property type="nucleotide sequence ID" value="XM_007917756.1"/>
</dbReference>
<accession>R8BJ15</accession>
<dbReference type="GeneID" id="19325739"/>
<proteinExistence type="predicted"/>
<dbReference type="EMBL" id="KB933176">
    <property type="protein sequence ID" value="EON99247.1"/>
    <property type="molecule type" value="Genomic_DNA"/>
</dbReference>
<protein>
    <submittedName>
        <fullName evidence="1">Uncharacterized protein</fullName>
    </submittedName>
</protein>
<keyword evidence="2" id="KW-1185">Reference proteome</keyword>
<gene>
    <name evidence="1" type="ORF">UCRPA7_5209</name>
</gene>
<name>R8BJ15_PHAM7</name>